<dbReference type="RefSeq" id="WP_110291378.1">
    <property type="nucleotide sequence ID" value="NZ_QICS01000008.1"/>
</dbReference>
<gene>
    <name evidence="1" type="ORF">C8E03_108106</name>
</gene>
<evidence type="ECO:0008006" key="3">
    <source>
        <dbReference type="Google" id="ProtNLM"/>
    </source>
</evidence>
<dbReference type="Proteomes" id="UP000247523">
    <property type="component" value="Unassembled WGS sequence"/>
</dbReference>
<dbReference type="AlphaFoldDB" id="A0A318EPF2"/>
<protein>
    <recommendedName>
        <fullName evidence="3">DNA-binding protein</fullName>
    </recommendedName>
</protein>
<evidence type="ECO:0000313" key="2">
    <source>
        <dbReference type="Proteomes" id="UP000247523"/>
    </source>
</evidence>
<proteinExistence type="predicted"/>
<accession>A0A318EPF2</accession>
<evidence type="ECO:0000313" key="1">
    <source>
        <dbReference type="EMBL" id="PXV88379.1"/>
    </source>
</evidence>
<sequence length="60" mass="7099">MQYPKPIMSITELTTLGFNRETLKQYTYIKGFPGTKTPGGGKWIVDTEEFEKWRKQRMIK</sequence>
<comment type="caution">
    <text evidence="1">The sequence shown here is derived from an EMBL/GenBank/DDBJ whole genome shotgun (WGS) entry which is preliminary data.</text>
</comment>
<name>A0A318EPF2_9FIRM</name>
<dbReference type="EMBL" id="QICS01000008">
    <property type="protein sequence ID" value="PXV88379.1"/>
    <property type="molecule type" value="Genomic_DNA"/>
</dbReference>
<reference evidence="1 2" key="1">
    <citation type="submission" date="2018-05" db="EMBL/GenBank/DDBJ databases">
        <title>Genomic Encyclopedia of Type Strains, Phase IV (KMG-IV): sequencing the most valuable type-strain genomes for metagenomic binning, comparative biology and taxonomic classification.</title>
        <authorList>
            <person name="Goeker M."/>
        </authorList>
    </citation>
    <scope>NUCLEOTIDE SEQUENCE [LARGE SCALE GENOMIC DNA]</scope>
    <source>
        <strain evidence="1 2">DSM 28816</strain>
    </source>
</reference>
<organism evidence="1 2">
    <name type="scientific">Lachnotalea glycerini</name>
    <dbReference type="NCBI Taxonomy" id="1763509"/>
    <lineage>
        <taxon>Bacteria</taxon>
        <taxon>Bacillati</taxon>
        <taxon>Bacillota</taxon>
        <taxon>Clostridia</taxon>
        <taxon>Lachnospirales</taxon>
        <taxon>Lachnospiraceae</taxon>
        <taxon>Lachnotalea</taxon>
    </lineage>
</organism>